<reference evidence="2" key="1">
    <citation type="submission" date="2022-03" db="EMBL/GenBank/DDBJ databases">
        <title>Draft genome sequence of Aduncisulcus paluster, a free-living microaerophilic Fornicata.</title>
        <authorList>
            <person name="Yuyama I."/>
            <person name="Kume K."/>
            <person name="Tamura T."/>
            <person name="Inagaki Y."/>
            <person name="Hashimoto T."/>
        </authorList>
    </citation>
    <scope>NUCLEOTIDE SEQUENCE</scope>
    <source>
        <strain evidence="2">NY0171</strain>
    </source>
</reference>
<feature type="domain" description="UPF0261" evidence="1">
    <location>
        <begin position="2"/>
        <end position="96"/>
    </location>
</feature>
<name>A0ABQ5L3I4_9EUKA</name>
<dbReference type="PANTHER" id="PTHR31862:SF1">
    <property type="entry name" value="UPF0261 DOMAIN PROTEIN (AFU_ORTHOLOGUE AFUA_1G10120)"/>
    <property type="match status" value="1"/>
</dbReference>
<accession>A0ABQ5L3I4</accession>
<dbReference type="Proteomes" id="UP001057375">
    <property type="component" value="Unassembled WGS sequence"/>
</dbReference>
<evidence type="ECO:0000313" key="2">
    <source>
        <dbReference type="EMBL" id="GKT37960.1"/>
    </source>
</evidence>
<dbReference type="Pfam" id="PF06792">
    <property type="entry name" value="UPF0261"/>
    <property type="match status" value="1"/>
</dbReference>
<dbReference type="InterPro" id="IPR044122">
    <property type="entry name" value="UPF0261_N"/>
</dbReference>
<dbReference type="EMBL" id="BQXS01005539">
    <property type="protein sequence ID" value="GKT37960.1"/>
    <property type="molecule type" value="Genomic_DNA"/>
</dbReference>
<evidence type="ECO:0000313" key="3">
    <source>
        <dbReference type="Proteomes" id="UP001057375"/>
    </source>
</evidence>
<proteinExistence type="predicted"/>
<dbReference type="InterPro" id="IPR051353">
    <property type="entry name" value="Tobamovirus_resist_UPF0261"/>
</dbReference>
<gene>
    <name evidence="2" type="ORF">ADUPG1_003898</name>
</gene>
<protein>
    <submittedName>
        <fullName evidence="2">Tm-1-like ATP-binding domain-containing protein</fullName>
    </submittedName>
</protein>
<dbReference type="PANTHER" id="PTHR31862">
    <property type="entry name" value="UPF0261 DOMAIN PROTEIN (AFU_ORTHOLOGUE AFUA_1G10120)"/>
    <property type="match status" value="1"/>
</dbReference>
<dbReference type="Gene3D" id="3.40.50.12020">
    <property type="entry name" value="Uncharacterised protein family UPF0261, NN domain"/>
    <property type="match status" value="1"/>
</dbReference>
<comment type="caution">
    <text evidence="2">The sequence shown here is derived from an EMBL/GenBank/DDBJ whole genome shotgun (WGS) entry which is preliminary data.</text>
</comment>
<sequence>KEVAAAVDEDIDAIADAKDRAVATQIIANGLEVLLPKLYKEGKFDGILSLGGSGGTALVTPGMRALPMGIPKVMVSTMASGNTEQYIGTSDIVMMPNAKL</sequence>
<organism evidence="2 3">
    <name type="scientific">Aduncisulcus paluster</name>
    <dbReference type="NCBI Taxonomy" id="2918883"/>
    <lineage>
        <taxon>Eukaryota</taxon>
        <taxon>Metamonada</taxon>
        <taxon>Carpediemonas-like organisms</taxon>
        <taxon>Aduncisulcus</taxon>
    </lineage>
</organism>
<keyword evidence="3" id="KW-1185">Reference proteome</keyword>
<feature type="non-terminal residue" evidence="2">
    <location>
        <position position="1"/>
    </location>
</feature>
<evidence type="ECO:0000259" key="1">
    <source>
        <dbReference type="Pfam" id="PF06792"/>
    </source>
</evidence>